<sequence>MESRLLFLINRHDRWSYARLILLEQEEDQLVIGFIARPDDYALDGILAEYRGLVGLACDDLCCHASIRDVERNRTAEGELVTLSCRRLVLQPTLELIAEEKMRPWELEWEQPLKELAMYDGMMGFAQAPPVRPGFVTLVNHTAWRILLGRNMPYEYGEKGRVTGFVDAGGNAKPDVVKLMETPCPFHLLYPLLGHDRDLFLALSRLFAGYLLMDRGVVDDVREFSLQMDRDGNLLVSFKGIRSGVTKDDLPILVAVRETCRLAEE</sequence>
<dbReference type="EMBL" id="CP000482">
    <property type="protein sequence ID" value="ABK98843.1"/>
    <property type="molecule type" value="Genomic_DNA"/>
</dbReference>
<proteinExistence type="predicted"/>
<dbReference type="Proteomes" id="UP000006732">
    <property type="component" value="Chromosome"/>
</dbReference>
<protein>
    <submittedName>
        <fullName evidence="1">Uncharacterized protein</fullName>
    </submittedName>
</protein>
<dbReference type="KEGG" id="ppd:Ppro_1222"/>
<dbReference type="HOGENOM" id="CLU_1049083_0_0_7"/>
<accession>A1ANC3</accession>
<gene>
    <name evidence="1" type="ordered locus">Ppro_1222</name>
</gene>
<keyword evidence="2" id="KW-1185">Reference proteome</keyword>
<reference evidence="1 2" key="1">
    <citation type="submission" date="2006-10" db="EMBL/GenBank/DDBJ databases">
        <title>Complete sequence of chromosome of Pelobacter propionicus DSM 2379.</title>
        <authorList>
            <consortium name="US DOE Joint Genome Institute"/>
            <person name="Copeland A."/>
            <person name="Lucas S."/>
            <person name="Lapidus A."/>
            <person name="Barry K."/>
            <person name="Detter J.C."/>
            <person name="Glavina del Rio T."/>
            <person name="Hammon N."/>
            <person name="Israni S."/>
            <person name="Dalin E."/>
            <person name="Tice H."/>
            <person name="Pitluck S."/>
            <person name="Saunders E."/>
            <person name="Brettin T."/>
            <person name="Bruce D."/>
            <person name="Han C."/>
            <person name="Tapia R."/>
            <person name="Schmutz J."/>
            <person name="Larimer F."/>
            <person name="Land M."/>
            <person name="Hauser L."/>
            <person name="Kyrpides N."/>
            <person name="Kim E."/>
            <person name="Lovley D."/>
            <person name="Richardson P."/>
        </authorList>
    </citation>
    <scope>NUCLEOTIDE SEQUENCE [LARGE SCALE GENOMIC DNA]</scope>
    <source>
        <strain evidence="2">DSM 2379 / NBRC 103807 / OttBd1</strain>
    </source>
</reference>
<name>A1ANC3_PELPD</name>
<dbReference type="AlphaFoldDB" id="A1ANC3"/>
<evidence type="ECO:0000313" key="1">
    <source>
        <dbReference type="EMBL" id="ABK98843.1"/>
    </source>
</evidence>
<organism evidence="1 2">
    <name type="scientific">Pelobacter propionicus (strain DSM 2379 / NBRC 103807 / OttBd1)</name>
    <dbReference type="NCBI Taxonomy" id="338966"/>
    <lineage>
        <taxon>Bacteria</taxon>
        <taxon>Pseudomonadati</taxon>
        <taxon>Thermodesulfobacteriota</taxon>
        <taxon>Desulfuromonadia</taxon>
        <taxon>Desulfuromonadales</taxon>
        <taxon>Desulfuromonadaceae</taxon>
        <taxon>Pelobacter</taxon>
    </lineage>
</organism>
<evidence type="ECO:0000313" key="2">
    <source>
        <dbReference type="Proteomes" id="UP000006732"/>
    </source>
</evidence>
<dbReference type="RefSeq" id="WP_011735145.1">
    <property type="nucleotide sequence ID" value="NC_008609.1"/>
</dbReference>